<dbReference type="Gene3D" id="3.40.190.290">
    <property type="match status" value="1"/>
</dbReference>
<evidence type="ECO:0000259" key="5">
    <source>
        <dbReference type="PROSITE" id="PS50931"/>
    </source>
</evidence>
<keyword evidence="3" id="KW-0238">DNA-binding</keyword>
<organism evidence="6">
    <name type="scientific">Rhizobium sp. ZPR3</name>
    <dbReference type="NCBI Taxonomy" id="3158967"/>
    <lineage>
        <taxon>Bacteria</taxon>
        <taxon>Pseudomonadati</taxon>
        <taxon>Pseudomonadota</taxon>
        <taxon>Alphaproteobacteria</taxon>
        <taxon>Hyphomicrobiales</taxon>
        <taxon>Rhizobiaceae</taxon>
        <taxon>Rhizobium/Agrobacterium group</taxon>
        <taxon>Rhizobium</taxon>
    </lineage>
</organism>
<dbReference type="AlphaFoldDB" id="A0AAU7RM19"/>
<dbReference type="InterPro" id="IPR036390">
    <property type="entry name" value="WH_DNA-bd_sf"/>
</dbReference>
<name>A0AAU7RM19_9HYPH</name>
<accession>A0AAU7RM19</accession>
<keyword evidence="4" id="KW-0804">Transcription</keyword>
<dbReference type="PRINTS" id="PR00039">
    <property type="entry name" value="HTHLYSR"/>
</dbReference>
<evidence type="ECO:0000256" key="2">
    <source>
        <dbReference type="ARBA" id="ARBA00023015"/>
    </source>
</evidence>
<dbReference type="GO" id="GO:0006351">
    <property type="term" value="P:DNA-templated transcription"/>
    <property type="evidence" value="ECO:0007669"/>
    <property type="project" value="TreeGrafter"/>
</dbReference>
<dbReference type="PANTHER" id="PTHR30537:SF3">
    <property type="entry name" value="TRANSCRIPTIONAL REGULATORY PROTEIN"/>
    <property type="match status" value="1"/>
</dbReference>
<protein>
    <submittedName>
        <fullName evidence="6">LysR family transcriptional regulator</fullName>
    </submittedName>
</protein>
<dbReference type="GO" id="GO:0003700">
    <property type="term" value="F:DNA-binding transcription factor activity"/>
    <property type="evidence" value="ECO:0007669"/>
    <property type="project" value="InterPro"/>
</dbReference>
<evidence type="ECO:0000313" key="6">
    <source>
        <dbReference type="EMBL" id="XBT91193.1"/>
    </source>
</evidence>
<gene>
    <name evidence="6" type="ORF">ABM479_10190</name>
</gene>
<reference evidence="6" key="1">
    <citation type="submission" date="2024-06" db="EMBL/GenBank/DDBJ databases">
        <authorList>
            <person name="Li T."/>
            <person name="Gao R."/>
        </authorList>
    </citation>
    <scope>NUCLEOTIDE SEQUENCE</scope>
    <source>
        <strain evidence="6">ZPR3</strain>
    </source>
</reference>
<dbReference type="RefSeq" id="WP_349955945.1">
    <property type="nucleotide sequence ID" value="NZ_CP157960.1"/>
</dbReference>
<dbReference type="InterPro" id="IPR036388">
    <property type="entry name" value="WH-like_DNA-bd_sf"/>
</dbReference>
<dbReference type="InterPro" id="IPR058163">
    <property type="entry name" value="LysR-type_TF_proteobact-type"/>
</dbReference>
<dbReference type="PANTHER" id="PTHR30537">
    <property type="entry name" value="HTH-TYPE TRANSCRIPTIONAL REGULATOR"/>
    <property type="match status" value="1"/>
</dbReference>
<proteinExistence type="inferred from homology"/>
<dbReference type="InterPro" id="IPR005119">
    <property type="entry name" value="LysR_subst-bd"/>
</dbReference>
<sequence length="302" mass="33460">MTLHSDPSWDFYRTFLAVLEHGSLSAAARELGLTQPTVGRHIDALEQSVGAELFTRSQQGLLPTDTALVLKPYAETLASTTAALLRAASSSKDEVSGTVRISASEVIGVEVLPPILARLQARYPDLNVELSASDAVEDLLQREADIAVRMVAPAQEALLARHIGIVSLGLFAHRDYVQHNRKPETVGELRRHKLIGFDRQTAYIRMMTKRYPMLEGATFSFRSDHSIALHNALRAGMGISFLQIPLANRDPNLVRVLPEIEVSIDTWVVMHENLKTSPRCRVTFDALVEGLLDHIKENNREA</sequence>
<feature type="domain" description="HTH lysR-type" evidence="5">
    <location>
        <begin position="13"/>
        <end position="64"/>
    </location>
</feature>
<dbReference type="GO" id="GO:0043565">
    <property type="term" value="F:sequence-specific DNA binding"/>
    <property type="evidence" value="ECO:0007669"/>
    <property type="project" value="TreeGrafter"/>
</dbReference>
<evidence type="ECO:0000256" key="4">
    <source>
        <dbReference type="ARBA" id="ARBA00023163"/>
    </source>
</evidence>
<dbReference type="Gene3D" id="1.10.10.10">
    <property type="entry name" value="Winged helix-like DNA-binding domain superfamily/Winged helix DNA-binding domain"/>
    <property type="match status" value="1"/>
</dbReference>
<evidence type="ECO:0000256" key="1">
    <source>
        <dbReference type="ARBA" id="ARBA00009437"/>
    </source>
</evidence>
<dbReference type="InterPro" id="IPR000847">
    <property type="entry name" value="LysR_HTH_N"/>
</dbReference>
<dbReference type="Pfam" id="PF00126">
    <property type="entry name" value="HTH_1"/>
    <property type="match status" value="1"/>
</dbReference>
<dbReference type="PROSITE" id="PS50931">
    <property type="entry name" value="HTH_LYSR"/>
    <property type="match status" value="1"/>
</dbReference>
<dbReference type="SUPFAM" id="SSF46785">
    <property type="entry name" value="Winged helix' DNA-binding domain"/>
    <property type="match status" value="1"/>
</dbReference>
<dbReference type="Pfam" id="PF03466">
    <property type="entry name" value="LysR_substrate"/>
    <property type="match status" value="1"/>
</dbReference>
<keyword evidence="2" id="KW-0805">Transcription regulation</keyword>
<dbReference type="EMBL" id="CP157960">
    <property type="protein sequence ID" value="XBT91193.1"/>
    <property type="molecule type" value="Genomic_DNA"/>
</dbReference>
<evidence type="ECO:0000256" key="3">
    <source>
        <dbReference type="ARBA" id="ARBA00023125"/>
    </source>
</evidence>
<dbReference type="SUPFAM" id="SSF53850">
    <property type="entry name" value="Periplasmic binding protein-like II"/>
    <property type="match status" value="1"/>
</dbReference>
<comment type="similarity">
    <text evidence="1">Belongs to the LysR transcriptional regulatory family.</text>
</comment>